<comment type="caution">
    <text evidence="2">The sequence shown here is derived from an EMBL/GenBank/DDBJ whole genome shotgun (WGS) entry which is preliminary data.</text>
</comment>
<dbReference type="RefSeq" id="WP_180280139.1">
    <property type="nucleotide sequence ID" value="NZ_JABFDB010000001.1"/>
</dbReference>
<organism evidence="2 3">
    <name type="scientific">Azospirillum oleiclasticum</name>
    <dbReference type="NCBI Taxonomy" id="2735135"/>
    <lineage>
        <taxon>Bacteria</taxon>
        <taxon>Pseudomonadati</taxon>
        <taxon>Pseudomonadota</taxon>
        <taxon>Alphaproteobacteria</taxon>
        <taxon>Rhodospirillales</taxon>
        <taxon>Azospirillaceae</taxon>
        <taxon>Azospirillum</taxon>
    </lineage>
</organism>
<proteinExistence type="predicted"/>
<reference evidence="2 3" key="1">
    <citation type="submission" date="2020-05" db="EMBL/GenBank/DDBJ databases">
        <title>Azospirillum oleiclasticum sp. nov, a nitrogen-fixing and heavy crude oil-emulsifying bacterium isolated from the crude oil of Yumen Oilfield.</title>
        <authorList>
            <person name="Wu D."/>
            <person name="Cai M."/>
            <person name="Zhang X."/>
        </authorList>
    </citation>
    <scope>NUCLEOTIDE SEQUENCE [LARGE SCALE GENOMIC DNA]</scope>
    <source>
        <strain evidence="2 3">ROY-1-1-2</strain>
    </source>
</reference>
<accession>A0ABX2T252</accession>
<name>A0ABX2T252_9PROT</name>
<dbReference type="Proteomes" id="UP000584642">
    <property type="component" value="Unassembled WGS sequence"/>
</dbReference>
<feature type="transmembrane region" description="Helical" evidence="1">
    <location>
        <begin position="25"/>
        <end position="44"/>
    </location>
</feature>
<dbReference type="EMBL" id="JABFDB010000001">
    <property type="protein sequence ID" value="NYZ18390.1"/>
    <property type="molecule type" value="Genomic_DNA"/>
</dbReference>
<keyword evidence="1" id="KW-0812">Transmembrane</keyword>
<sequence>MATHEAPVKTPTAARQGSREGVVRYVLGISLALVIAAMVIAYLIF</sequence>
<keyword evidence="3" id="KW-1185">Reference proteome</keyword>
<keyword evidence="1" id="KW-1133">Transmembrane helix</keyword>
<evidence type="ECO:0000313" key="2">
    <source>
        <dbReference type="EMBL" id="NYZ18390.1"/>
    </source>
</evidence>
<gene>
    <name evidence="2" type="ORF">HND93_01595</name>
</gene>
<keyword evidence="1" id="KW-0472">Membrane</keyword>
<evidence type="ECO:0000256" key="1">
    <source>
        <dbReference type="SAM" id="Phobius"/>
    </source>
</evidence>
<evidence type="ECO:0000313" key="3">
    <source>
        <dbReference type="Proteomes" id="UP000584642"/>
    </source>
</evidence>
<protein>
    <submittedName>
        <fullName evidence="2">Uncharacterized protein</fullName>
    </submittedName>
</protein>